<accession>A0A1G4TNY4</accession>
<organism evidence="3 4">
    <name type="scientific">Asticcacaulis taihuensis</name>
    <dbReference type="NCBI Taxonomy" id="260084"/>
    <lineage>
        <taxon>Bacteria</taxon>
        <taxon>Pseudomonadati</taxon>
        <taxon>Pseudomonadota</taxon>
        <taxon>Alphaproteobacteria</taxon>
        <taxon>Caulobacterales</taxon>
        <taxon>Caulobacteraceae</taxon>
        <taxon>Asticcacaulis</taxon>
    </lineage>
</organism>
<gene>
    <name evidence="3" type="ORF">SAMN02927928_0038</name>
</gene>
<feature type="domain" description="N-acetyltransferase" evidence="2">
    <location>
        <begin position="2"/>
        <end position="153"/>
    </location>
</feature>
<keyword evidence="1" id="KW-0046">Antibiotic resistance</keyword>
<evidence type="ECO:0000256" key="1">
    <source>
        <dbReference type="ARBA" id="ARBA00023251"/>
    </source>
</evidence>
<keyword evidence="4" id="KW-1185">Reference proteome</keyword>
<dbReference type="PANTHER" id="PTHR31438">
    <property type="entry name" value="LYSINE N-ACYLTRANSFERASE C17G9.06C-RELATED"/>
    <property type="match status" value="1"/>
</dbReference>
<dbReference type="Pfam" id="PF13523">
    <property type="entry name" value="Acetyltransf_8"/>
    <property type="match status" value="1"/>
</dbReference>
<keyword evidence="3" id="KW-0808">Transferase</keyword>
<dbReference type="OrthoDB" id="9814648at2"/>
<protein>
    <submittedName>
        <fullName evidence="3">Aminoglycoside 6'-N-acetyltransferase</fullName>
    </submittedName>
</protein>
<sequence length="156" mass="17256">MITFRPLAEKDAGLLLIWMSSPHVQPFWTEDGSTPEDEVEEALDLVWSDEGAPFIIELNRRPIGYIQYYAYGPDQPEGTLGIDLFIGDVSLTGEGLGPQILRQFGDDLLAKGATRLMMDPASSNDRAISAFRKAGFEIYETRDGVTLMSRSPKLSA</sequence>
<dbReference type="InterPro" id="IPR000182">
    <property type="entry name" value="GNAT_dom"/>
</dbReference>
<dbReference type="STRING" id="260084.SAMN02927928_0038"/>
<dbReference type="PANTHER" id="PTHR31438:SF1">
    <property type="entry name" value="LYSINE N-ACYLTRANSFERASE C17G9.06C-RELATED"/>
    <property type="match status" value="1"/>
</dbReference>
<dbReference type="Gene3D" id="3.40.630.30">
    <property type="match status" value="1"/>
</dbReference>
<proteinExistence type="predicted"/>
<evidence type="ECO:0000259" key="2">
    <source>
        <dbReference type="PROSITE" id="PS51186"/>
    </source>
</evidence>
<dbReference type="RefSeq" id="WP_090650750.1">
    <property type="nucleotide sequence ID" value="NZ_CBCRYE010000008.1"/>
</dbReference>
<dbReference type="GO" id="GO:0046677">
    <property type="term" value="P:response to antibiotic"/>
    <property type="evidence" value="ECO:0007669"/>
    <property type="project" value="UniProtKB-KW"/>
</dbReference>
<dbReference type="AlphaFoldDB" id="A0A1G4TNY4"/>
<dbReference type="SUPFAM" id="SSF55729">
    <property type="entry name" value="Acyl-CoA N-acyltransferases (Nat)"/>
    <property type="match status" value="1"/>
</dbReference>
<evidence type="ECO:0000313" key="3">
    <source>
        <dbReference type="EMBL" id="SCW82927.1"/>
    </source>
</evidence>
<reference evidence="4" key="1">
    <citation type="submission" date="2016-10" db="EMBL/GenBank/DDBJ databases">
        <authorList>
            <person name="Varghese N."/>
            <person name="Submissions S."/>
        </authorList>
    </citation>
    <scope>NUCLEOTIDE SEQUENCE [LARGE SCALE GENOMIC DNA]</scope>
    <source>
        <strain evidence="4">CGMCC 1.3431</strain>
    </source>
</reference>
<evidence type="ECO:0000313" key="4">
    <source>
        <dbReference type="Proteomes" id="UP000199150"/>
    </source>
</evidence>
<dbReference type="PROSITE" id="PS51186">
    <property type="entry name" value="GNAT"/>
    <property type="match status" value="1"/>
</dbReference>
<dbReference type="InterPro" id="IPR016181">
    <property type="entry name" value="Acyl_CoA_acyltransferase"/>
</dbReference>
<dbReference type="EMBL" id="FMTS01000010">
    <property type="protein sequence ID" value="SCW82927.1"/>
    <property type="molecule type" value="Genomic_DNA"/>
</dbReference>
<name>A0A1G4TNY4_9CAUL</name>
<dbReference type="Proteomes" id="UP000199150">
    <property type="component" value="Unassembled WGS sequence"/>
</dbReference>
<dbReference type="GO" id="GO:0016410">
    <property type="term" value="F:N-acyltransferase activity"/>
    <property type="evidence" value="ECO:0007669"/>
    <property type="project" value="TreeGrafter"/>
</dbReference>